<feature type="domain" description="Protein kinase" evidence="16">
    <location>
        <begin position="65"/>
        <end position="330"/>
    </location>
</feature>
<dbReference type="EMBL" id="AJIX01000028">
    <property type="protein sequence ID" value="KGR08692.1"/>
    <property type="molecule type" value="Genomic_DNA"/>
</dbReference>
<dbReference type="PANTHER" id="PTHR24346:SF110">
    <property type="entry name" value="NON-SPECIFIC SERINE_THREONINE PROTEIN KINASE"/>
    <property type="match status" value="1"/>
</dbReference>
<feature type="compositionally biased region" description="Polar residues" evidence="15">
    <location>
        <begin position="1197"/>
        <end position="1218"/>
    </location>
</feature>
<evidence type="ECO:0000256" key="2">
    <source>
        <dbReference type="ARBA" id="ARBA00010791"/>
    </source>
</evidence>
<dbReference type="FunFam" id="1.10.510.10:FF:000394">
    <property type="entry name" value="Serine/threonine-protein kinase HSL1"/>
    <property type="match status" value="1"/>
</dbReference>
<dbReference type="GO" id="GO:0004674">
    <property type="term" value="F:protein serine/threonine kinase activity"/>
    <property type="evidence" value="ECO:0007669"/>
    <property type="project" value="UniProtKB-KW"/>
</dbReference>
<evidence type="ECO:0000256" key="10">
    <source>
        <dbReference type="ARBA" id="ARBA00023054"/>
    </source>
</evidence>
<evidence type="ECO:0000256" key="8">
    <source>
        <dbReference type="ARBA" id="ARBA00022777"/>
    </source>
</evidence>
<comment type="catalytic activity">
    <reaction evidence="12">
        <text>L-seryl-[protein] + ATP = O-phospho-L-seryl-[protein] + ADP + H(+)</text>
        <dbReference type="Rhea" id="RHEA:17989"/>
        <dbReference type="Rhea" id="RHEA-COMP:9863"/>
        <dbReference type="Rhea" id="RHEA-COMP:11604"/>
        <dbReference type="ChEBI" id="CHEBI:15378"/>
        <dbReference type="ChEBI" id="CHEBI:29999"/>
        <dbReference type="ChEBI" id="CHEBI:30616"/>
        <dbReference type="ChEBI" id="CHEBI:83421"/>
        <dbReference type="ChEBI" id="CHEBI:456216"/>
        <dbReference type="EC" id="2.7.11.1"/>
    </reaction>
</comment>
<keyword evidence="8" id="KW-0418">Kinase</keyword>
<sequence length="1462" mass="163513">MSTVVNRRSSHQFDSPSNHLDHSSSMNVDKVVQSVTNATKRLSQISTNTNNSNKKRKTQNKIGPWKLGRTLGRGSTGRVRLAKNTTTGQLAAVKIVPKSNFKKLENPKYKRSKEDATRLPYGIEREIIIMKLISHPNIMGLYDVWENKNDLYLILEYIEGGELFDYLIKRGKLQEYEAINYFKQIINGINYLHQFNICHRDLKPENLLLDFNKNIKIADFGMAALEVKEKLLETSCGSPHYASPEIVAGKNYHGAPSDIWSCGIILFALLTGHLPFDDENIRKLLLKVQSGKFNMPPELSFEAKDLITKMLKVNPRERITIDAILTHPLLAKYPEPTVSYSSTTTLDINSINIKQIESVDKIDKEILKNLSVLFHNCDEKTIISRLLSPNRCPEKMFYYLLMKYRNEHLSNSNSFNSSNDVDSARSLPRSTSYVKTTVTDHATGEKHTTVKKIQQSSSIYSNRSLLKKSTSAKGNVLSNITNRPNTPKQFSASSSFNKKKALHSKTQIYASRSRNASSRSLKSNSSTGRNGNNASVTSVNKIPEITGATVLQPIPSMAMNRGDEQQNKTKKNLTGTFGNKSLLNFQLICEEVFENDKENSKPVSKAPVSQLPPPPPPPIETPTSRTNSVKRGKTWSLARRERELAEQVRQRNEARENKLKAEELARKELEQEKKRIAEEKKRLEQQERELDEKQKLQEKQKAALEKLQKHQSAHDFEGLFASNRRSVTDMAPSSGMSSLDPRAHMVSRANTIGSPNLSSSSVNIDENASKVLHKFGIDVAPSPKRFSRASKTSTSKNLSSFLAPTVSRNLSSQLKTSSSKNLAGYLHGTTDTNGSAIAAKKKDNSTNKALTIEEFNAKERTSMSPSISKASVNKRNSNQSSYYRSMFSDNGNDDNVTKVRTGESHLSVQEEEEMDMENAIDEDISLIPNPRFSRFSFGGLLGSNTVANEEGDWTIMNSTLNHSNTVVRRTHNKSSTMLGLGIKMRDTTTIKEDEEFEDEKPFISVPSSEDDEGNTHKNKRGGLRDSGNYDFDEEHSVASTANTEYSDVASQGQQRPGSHTIHQLETELSNFDLLSYRVADIGKVNKHKPSIVDSKETLLKNHSSDEATIEVKEDNNEHDFNDKIKQHYDDNGDSEEDDEDEDEEEEDDDDDDDARSSFEARPHSHNYSLAEITSESPVGGGYESPSIANDFKKSRHSTGIFSTTQFPRSPYVVNNNGDSNKDENSQQQTKHMLNDGHKGLITSPVQDTFGSKKPVESNSLFRRLSLNPNRAAPKAPAPPPPSAPISSAAKANISQPLSSPTKGHNRFSRISIGSKNMLQKEDKSTKSNWFKKFFHSLTTPSAKDQSGNSSSKVASKDIKIIDTSLTAAQLIRVIKYQLELKKIEGSISKVDIDEEFGLISGVIPSKFANGRKLKFKIEVIDLINSSSLHVIKMKGNDKGFQSLVNIVTFIIKKEEQDKICRR</sequence>
<evidence type="ECO:0000256" key="13">
    <source>
        <dbReference type="PROSITE-ProRule" id="PRU10141"/>
    </source>
</evidence>
<reference evidence="17 18" key="1">
    <citation type="submission" date="2013-12" db="EMBL/GenBank/DDBJ databases">
        <title>The Genome Sequence of Candida albicans P78048.</title>
        <authorList>
            <consortium name="The Broad Institute Genome Sequencing Platform"/>
            <consortium name="The Broad Institute Genome Sequencing Center for Infectious Disease"/>
            <person name="Cuomo C."/>
            <person name="Bennett R."/>
            <person name="Hirakawa M."/>
            <person name="Noverr M."/>
            <person name="Mitchell A."/>
            <person name="Young S.K."/>
            <person name="Zeng Q."/>
            <person name="Gargeya S."/>
            <person name="Fitzgerald M."/>
            <person name="Abouelleil A."/>
            <person name="Alvarado L."/>
            <person name="Berlin A.M."/>
            <person name="Chapman S.B."/>
            <person name="Dewar J."/>
            <person name="Goldberg J."/>
            <person name="Griggs A."/>
            <person name="Gujja S."/>
            <person name="Hansen M."/>
            <person name="Howarth C."/>
            <person name="Imamovic A."/>
            <person name="Larimer J."/>
            <person name="McCowan C."/>
            <person name="Murphy C."/>
            <person name="Pearson M."/>
            <person name="Priest M."/>
            <person name="Roberts A."/>
            <person name="Saif S."/>
            <person name="Shea T."/>
            <person name="Sykes S."/>
            <person name="Wortman J."/>
            <person name="Nusbaum C."/>
            <person name="Birren B."/>
        </authorList>
    </citation>
    <scope>NUCLEOTIDE SEQUENCE [LARGE SCALE GENOMIC DNA]</scope>
    <source>
        <strain evidence="17 18">P78048</strain>
    </source>
</reference>
<feature type="region of interest" description="Disordered" evidence="15">
    <location>
        <begin position="41"/>
        <end position="69"/>
    </location>
</feature>
<evidence type="ECO:0000256" key="12">
    <source>
        <dbReference type="ARBA" id="ARBA00048679"/>
    </source>
</evidence>
<dbReference type="GO" id="GO:0035556">
    <property type="term" value="P:intracellular signal transduction"/>
    <property type="evidence" value="ECO:0007669"/>
    <property type="project" value="TreeGrafter"/>
</dbReference>
<dbReference type="Pfam" id="PF00069">
    <property type="entry name" value="Pkinase"/>
    <property type="match status" value="1"/>
</dbReference>
<dbReference type="SUPFAM" id="SSF56112">
    <property type="entry name" value="Protein kinase-like (PK-like)"/>
    <property type="match status" value="1"/>
</dbReference>
<evidence type="ECO:0000256" key="14">
    <source>
        <dbReference type="SAM" id="Coils"/>
    </source>
</evidence>
<evidence type="ECO:0000256" key="3">
    <source>
        <dbReference type="ARBA" id="ARBA00012513"/>
    </source>
</evidence>
<comment type="caution">
    <text evidence="17">The sequence shown here is derived from an EMBL/GenBank/DDBJ whole genome shotgun (WGS) entry which is preliminary data.</text>
</comment>
<evidence type="ECO:0000256" key="9">
    <source>
        <dbReference type="ARBA" id="ARBA00022840"/>
    </source>
</evidence>
<feature type="region of interest" description="Disordered" evidence="15">
    <location>
        <begin position="471"/>
        <end position="540"/>
    </location>
</feature>
<evidence type="ECO:0000256" key="4">
    <source>
        <dbReference type="ARBA" id="ARBA00022527"/>
    </source>
</evidence>
<dbReference type="PROSITE" id="PS50011">
    <property type="entry name" value="PROTEIN_KINASE_DOM"/>
    <property type="match status" value="1"/>
</dbReference>
<proteinExistence type="inferred from homology"/>
<feature type="region of interest" description="Disordered" evidence="15">
    <location>
        <begin position="599"/>
        <end position="634"/>
    </location>
</feature>
<evidence type="ECO:0000256" key="11">
    <source>
        <dbReference type="ARBA" id="ARBA00047899"/>
    </source>
</evidence>
<evidence type="ECO:0000256" key="7">
    <source>
        <dbReference type="ARBA" id="ARBA00022741"/>
    </source>
</evidence>
<evidence type="ECO:0000256" key="5">
    <source>
        <dbReference type="ARBA" id="ARBA00022553"/>
    </source>
</evidence>
<dbReference type="Pfam" id="PF16797">
    <property type="entry name" value="Fungal_KA1"/>
    <property type="match status" value="1"/>
</dbReference>
<keyword evidence="4" id="KW-0723">Serine/threonine-protein kinase</keyword>
<feature type="compositionally biased region" description="Polar residues" evidence="15">
    <location>
        <begin position="471"/>
        <end position="487"/>
    </location>
</feature>
<feature type="compositionally biased region" description="Low complexity" evidence="15">
    <location>
        <begin position="1284"/>
        <end position="1294"/>
    </location>
</feature>
<feature type="region of interest" description="Disordered" evidence="15">
    <location>
        <begin position="1269"/>
        <end position="1321"/>
    </location>
</feature>
<dbReference type="CDD" id="cd14081">
    <property type="entry name" value="STKc_BRSK1_2"/>
    <property type="match status" value="1"/>
</dbReference>
<keyword evidence="6" id="KW-0808">Transferase</keyword>
<feature type="binding site" evidence="13">
    <location>
        <position position="94"/>
    </location>
    <ligand>
        <name>ATP</name>
        <dbReference type="ChEBI" id="CHEBI:30616"/>
    </ligand>
</feature>
<evidence type="ECO:0000259" key="16">
    <source>
        <dbReference type="PROSITE" id="PS50011"/>
    </source>
</evidence>
<feature type="compositionally biased region" description="Polar residues" evidence="15">
    <location>
        <begin position="428"/>
        <end position="440"/>
    </location>
</feature>
<protein>
    <recommendedName>
        <fullName evidence="3">non-specific serine/threonine protein kinase</fullName>
        <ecNumber evidence="3">2.7.11.1</ecNumber>
    </recommendedName>
</protein>
<feature type="compositionally biased region" description="Polar residues" evidence="15">
    <location>
        <begin position="1165"/>
        <end position="1176"/>
    </location>
</feature>
<dbReference type="GO" id="GO:0001558">
    <property type="term" value="P:regulation of cell growth"/>
    <property type="evidence" value="ECO:0007669"/>
    <property type="project" value="UniProtKB-ARBA"/>
</dbReference>
<dbReference type="InterPro" id="IPR008271">
    <property type="entry name" value="Ser/Thr_kinase_AS"/>
</dbReference>
<dbReference type="GO" id="GO:0044182">
    <property type="term" value="P:filamentous growth of a population of unicellular organisms"/>
    <property type="evidence" value="ECO:0007669"/>
    <property type="project" value="UniProtKB-ARBA"/>
</dbReference>
<dbReference type="GO" id="GO:0060258">
    <property type="term" value="P:negative regulation of filamentous growth"/>
    <property type="evidence" value="ECO:0007669"/>
    <property type="project" value="UniProtKB-ARBA"/>
</dbReference>
<evidence type="ECO:0000313" key="17">
    <source>
        <dbReference type="EMBL" id="KGR08692.1"/>
    </source>
</evidence>
<feature type="compositionally biased region" description="Pro residues" evidence="15">
    <location>
        <begin position="610"/>
        <end position="620"/>
    </location>
</feature>
<feature type="region of interest" description="Disordered" evidence="15">
    <location>
        <begin position="992"/>
        <end position="1031"/>
    </location>
</feature>
<dbReference type="GO" id="GO:0005940">
    <property type="term" value="C:septin ring"/>
    <property type="evidence" value="ECO:0007669"/>
    <property type="project" value="UniProtKB-ARBA"/>
</dbReference>
<organism evidence="17 18">
    <name type="scientific">Candida albicans P78048</name>
    <dbReference type="NCBI Taxonomy" id="1094989"/>
    <lineage>
        <taxon>Eukaryota</taxon>
        <taxon>Fungi</taxon>
        <taxon>Dikarya</taxon>
        <taxon>Ascomycota</taxon>
        <taxon>Saccharomycotina</taxon>
        <taxon>Pichiomycetes</taxon>
        <taxon>Debaryomycetaceae</taxon>
        <taxon>Candida/Lodderomyces clade</taxon>
        <taxon>Candida</taxon>
    </lineage>
</organism>
<dbReference type="SMART" id="SM00220">
    <property type="entry name" value="S_TKc"/>
    <property type="match status" value="1"/>
</dbReference>
<dbReference type="InterPro" id="IPR000719">
    <property type="entry name" value="Prot_kinase_dom"/>
</dbReference>
<comment type="catalytic activity">
    <reaction evidence="11">
        <text>L-threonyl-[protein] + ATP = O-phospho-L-threonyl-[protein] + ADP + H(+)</text>
        <dbReference type="Rhea" id="RHEA:46608"/>
        <dbReference type="Rhea" id="RHEA-COMP:11060"/>
        <dbReference type="Rhea" id="RHEA-COMP:11605"/>
        <dbReference type="ChEBI" id="CHEBI:15378"/>
        <dbReference type="ChEBI" id="CHEBI:30013"/>
        <dbReference type="ChEBI" id="CHEBI:30616"/>
        <dbReference type="ChEBI" id="CHEBI:61977"/>
        <dbReference type="ChEBI" id="CHEBI:456216"/>
        <dbReference type="EC" id="2.7.11.1"/>
    </reaction>
</comment>
<accession>A0AB34PQN6</accession>
<feature type="compositionally biased region" description="Polar residues" evidence="15">
    <location>
        <begin position="527"/>
        <end position="540"/>
    </location>
</feature>
<feature type="compositionally biased region" description="Low complexity" evidence="15">
    <location>
        <begin position="510"/>
        <end position="526"/>
    </location>
</feature>
<dbReference type="Gene3D" id="1.10.510.10">
    <property type="entry name" value="Transferase(Phosphotransferase) domain 1"/>
    <property type="match status" value="1"/>
</dbReference>
<evidence type="ECO:0000313" key="18">
    <source>
        <dbReference type="Proteomes" id="UP000030161"/>
    </source>
</evidence>
<gene>
    <name evidence="17" type="ORF">MG3_04251</name>
</gene>
<dbReference type="PROSITE" id="PS00108">
    <property type="entry name" value="PROTEIN_KINASE_ST"/>
    <property type="match status" value="1"/>
</dbReference>
<comment type="similarity">
    <text evidence="2">Belongs to the protein kinase superfamily. CAMK Ser/Thr protein kinase family. NIM1 subfamily.</text>
</comment>
<keyword evidence="7 13" id="KW-0547">Nucleotide-binding</keyword>
<feature type="coiled-coil region" evidence="14">
    <location>
        <begin position="637"/>
        <end position="713"/>
    </location>
</feature>
<dbReference type="PANTHER" id="PTHR24346">
    <property type="entry name" value="MAP/MICROTUBULE AFFINITY-REGULATING KINASE"/>
    <property type="match status" value="1"/>
</dbReference>
<dbReference type="InterPro" id="IPR031850">
    <property type="entry name" value="Fungal_KA1_dom"/>
</dbReference>
<feature type="region of interest" description="Disordered" evidence="15">
    <location>
        <begin position="1"/>
        <end position="26"/>
    </location>
</feature>
<dbReference type="GO" id="GO:0005935">
    <property type="term" value="C:cellular bud neck"/>
    <property type="evidence" value="ECO:0007669"/>
    <property type="project" value="UniProtKB-SubCell"/>
</dbReference>
<keyword evidence="10 14" id="KW-0175">Coiled coil</keyword>
<feature type="region of interest" description="Disordered" evidence="15">
    <location>
        <begin position="1095"/>
        <end position="1230"/>
    </location>
</feature>
<dbReference type="Proteomes" id="UP000030161">
    <property type="component" value="Unassembled WGS sequence"/>
</dbReference>
<feature type="compositionally biased region" description="Basic and acidic residues" evidence="15">
    <location>
        <begin position="1095"/>
        <end position="1130"/>
    </location>
</feature>
<name>A0AB34PQN6_CANAX</name>
<keyword evidence="5" id="KW-0597">Phosphoprotein</keyword>
<keyword evidence="9 13" id="KW-0067">ATP-binding</keyword>
<dbReference type="GO" id="GO:0005524">
    <property type="term" value="F:ATP binding"/>
    <property type="evidence" value="ECO:0007669"/>
    <property type="project" value="UniProtKB-UniRule"/>
</dbReference>
<feature type="region of interest" description="Disordered" evidence="15">
    <location>
        <begin position="412"/>
        <end position="450"/>
    </location>
</feature>
<evidence type="ECO:0000256" key="6">
    <source>
        <dbReference type="ARBA" id="ARBA00022679"/>
    </source>
</evidence>
<dbReference type="InterPro" id="IPR011009">
    <property type="entry name" value="Kinase-like_dom_sf"/>
</dbReference>
<comment type="subcellular location">
    <subcellularLocation>
        <location evidence="1">Bud neck</location>
    </subcellularLocation>
</comment>
<evidence type="ECO:0000256" key="1">
    <source>
        <dbReference type="ARBA" id="ARBA00004266"/>
    </source>
</evidence>
<dbReference type="EC" id="2.7.11.1" evidence="3"/>
<dbReference type="PROSITE" id="PS00107">
    <property type="entry name" value="PROTEIN_KINASE_ATP"/>
    <property type="match status" value="1"/>
</dbReference>
<evidence type="ECO:0000256" key="15">
    <source>
        <dbReference type="SAM" id="MobiDB-lite"/>
    </source>
</evidence>
<dbReference type="InterPro" id="IPR017441">
    <property type="entry name" value="Protein_kinase_ATP_BS"/>
</dbReference>
<feature type="compositionally biased region" description="Acidic residues" evidence="15">
    <location>
        <begin position="1131"/>
        <end position="1153"/>
    </location>
</feature>